<dbReference type="Pfam" id="PF16921">
    <property type="entry name" value="Tex_YqgF"/>
    <property type="match status" value="1"/>
</dbReference>
<dbReference type="InterPro" id="IPR041692">
    <property type="entry name" value="HHH_9"/>
</dbReference>
<dbReference type="PANTHER" id="PTHR10724">
    <property type="entry name" value="30S RIBOSOMAL PROTEIN S1"/>
    <property type="match status" value="1"/>
</dbReference>
<dbReference type="SUPFAM" id="SSF50249">
    <property type="entry name" value="Nucleic acid-binding proteins"/>
    <property type="match status" value="1"/>
</dbReference>
<dbReference type="FunFam" id="3.30.420.140:FF:000001">
    <property type="entry name" value="RNA-binding transcriptional accessory protein"/>
    <property type="match status" value="1"/>
</dbReference>
<comment type="caution">
    <text evidence="3">The sequence shown here is derived from an EMBL/GenBank/DDBJ whole genome shotgun (WGS) entry which is preliminary data.</text>
</comment>
<feature type="compositionally biased region" description="Basic and acidic residues" evidence="1">
    <location>
        <begin position="785"/>
        <end position="806"/>
    </location>
</feature>
<dbReference type="SUPFAM" id="SSF53098">
    <property type="entry name" value="Ribonuclease H-like"/>
    <property type="match status" value="1"/>
</dbReference>
<dbReference type="SUPFAM" id="SSF47781">
    <property type="entry name" value="RuvA domain 2-like"/>
    <property type="match status" value="2"/>
</dbReference>
<dbReference type="InterPro" id="IPR012337">
    <property type="entry name" value="RNaseH-like_sf"/>
</dbReference>
<dbReference type="Pfam" id="PF22706">
    <property type="entry name" value="Tex_central_region"/>
    <property type="match status" value="1"/>
</dbReference>
<dbReference type="FunFam" id="1.10.10.650:FF:000001">
    <property type="entry name" value="S1 RNA-binding domain 1"/>
    <property type="match status" value="1"/>
</dbReference>
<dbReference type="Gene3D" id="2.40.50.140">
    <property type="entry name" value="Nucleic acid-binding proteins"/>
    <property type="match status" value="1"/>
</dbReference>
<gene>
    <name evidence="3" type="ORF">CLV63_111102</name>
</gene>
<organism evidence="3 4">
    <name type="scientific">Murinocardiopsis flavida</name>
    <dbReference type="NCBI Taxonomy" id="645275"/>
    <lineage>
        <taxon>Bacteria</taxon>
        <taxon>Bacillati</taxon>
        <taxon>Actinomycetota</taxon>
        <taxon>Actinomycetes</taxon>
        <taxon>Streptosporangiales</taxon>
        <taxon>Nocardiopsidaceae</taxon>
        <taxon>Murinocardiopsis</taxon>
    </lineage>
</organism>
<dbReference type="InterPro" id="IPR044146">
    <property type="entry name" value="S1_Tex"/>
</dbReference>
<feature type="region of interest" description="Disordered" evidence="1">
    <location>
        <begin position="750"/>
        <end position="829"/>
    </location>
</feature>
<dbReference type="Gene3D" id="3.30.420.140">
    <property type="entry name" value="YqgF/RNase H-like domain"/>
    <property type="match status" value="1"/>
</dbReference>
<dbReference type="SUPFAM" id="SSF158832">
    <property type="entry name" value="Tex N-terminal region-like"/>
    <property type="match status" value="1"/>
</dbReference>
<sequence>MHRGLHNRGRTVPDLVIRRRISIVTTSIHQRIAEELGVAGRQVDAAVGLLDDGATVPFIARYRKEVTGTLDDTQLRTLEERLRYLRELEERRSAVLESVREQGKLDDALEARIMAADTKARLEDVYLPYKPKRRTKAQIAREAGLEPLADLLLTEPGTVPETAAAGYVDAEKGVADTKAALDGARAVLVERFTEDPDLIGELRERMWARGRVVSAVRDGKEQEGAKFADYFDFAEPFAKLPSHRLLALFRGEKEEVLSLTLEPEELPENAPVGPSGFEERIAEHFGIADQGRPADRWLAETVRWAWRTRVLVRLDIDLRMRLWQAAEEEAVNVFAANLRDLLLAAPAGTRATMGLDPGFRTGVKVAVVDTTGKVLGTETVYPHQPQNRWDQAVETLAKTARAHGVELIAIGNGTASRETDKLAADLIARHPDLNLTKAMVSEAGASVYSASAFASQELPGMDVSLRGAVSIARRLQDPLAELVKIDPKSIGVGQYQHDLSEVKLSRSLDAVVEDCVNGVGVDVNTASAPLLTRVSGISATLAENIVAHRDAHGSFRTRTGLGDVARLGPKAFEQCAGFLRIRGGDDPLDASSVHPEAYPVVRRILGTTGGDVAGLIGNGASLRGLKAKEFVDEKFGLPTVTDILKELEKPGRDPRPAFTTAVFKEGVDKLGDLERGMVLEGVVTNVAAFGAFVDVGVHQDGLVHISAMSKNFVSDPREIVKPGDVVRVKVLEVDIRRKRISLTLRLDDEAGEKGSEKGSEGGTQRGSERDADGGGRQGRPKGGRRGGEGSGGDRKGGGRERKDGRRGGGQQADSGGGALADALRRAGLG</sequence>
<feature type="compositionally biased region" description="Gly residues" evidence="1">
    <location>
        <begin position="807"/>
        <end position="818"/>
    </location>
</feature>
<dbReference type="InterPro" id="IPR006641">
    <property type="entry name" value="YqgF/RNaseH-like_dom"/>
</dbReference>
<dbReference type="SMART" id="SM00316">
    <property type="entry name" value="S1"/>
    <property type="match status" value="1"/>
</dbReference>
<dbReference type="InterPro" id="IPR003029">
    <property type="entry name" value="S1_domain"/>
</dbReference>
<dbReference type="SMART" id="SM00732">
    <property type="entry name" value="YqgFc"/>
    <property type="match status" value="1"/>
</dbReference>
<dbReference type="InterPro" id="IPR018974">
    <property type="entry name" value="Tex-like_N"/>
</dbReference>
<evidence type="ECO:0000313" key="3">
    <source>
        <dbReference type="EMBL" id="PSK96507.1"/>
    </source>
</evidence>
<dbReference type="Gene3D" id="1.10.10.650">
    <property type="entry name" value="RuvA domain 2-like"/>
    <property type="match status" value="1"/>
</dbReference>
<dbReference type="PANTHER" id="PTHR10724:SF10">
    <property type="entry name" value="S1 RNA-BINDING DOMAIN-CONTAINING PROTEIN 1"/>
    <property type="match status" value="1"/>
</dbReference>
<reference evidence="3 4" key="1">
    <citation type="submission" date="2018-03" db="EMBL/GenBank/DDBJ databases">
        <title>Genomic Encyclopedia of Archaeal and Bacterial Type Strains, Phase II (KMG-II): from individual species to whole genera.</title>
        <authorList>
            <person name="Goeker M."/>
        </authorList>
    </citation>
    <scope>NUCLEOTIDE SEQUENCE [LARGE SCALE GENOMIC DNA]</scope>
    <source>
        <strain evidence="3 4">DSM 45312</strain>
    </source>
</reference>
<keyword evidence="4" id="KW-1185">Reference proteome</keyword>
<dbReference type="InterPro" id="IPR023319">
    <property type="entry name" value="Tex-like_HTH_dom_sf"/>
</dbReference>
<dbReference type="Pfam" id="PF17674">
    <property type="entry name" value="HHH_9"/>
    <property type="match status" value="1"/>
</dbReference>
<dbReference type="GO" id="GO:0003729">
    <property type="term" value="F:mRNA binding"/>
    <property type="evidence" value="ECO:0007669"/>
    <property type="project" value="UniProtKB-ARBA"/>
</dbReference>
<feature type="compositionally biased region" description="Low complexity" evidence="1">
    <location>
        <begin position="819"/>
        <end position="829"/>
    </location>
</feature>
<dbReference type="EMBL" id="PYGA01000011">
    <property type="protein sequence ID" value="PSK96507.1"/>
    <property type="molecule type" value="Genomic_DNA"/>
</dbReference>
<dbReference type="FunFam" id="2.40.50.140:FF:000051">
    <property type="entry name" value="RNA-binding transcriptional accessory protein"/>
    <property type="match status" value="1"/>
</dbReference>
<proteinExistence type="predicted"/>
<dbReference type="FunFam" id="1.10.150.310:FF:000001">
    <property type="entry name" value="RNA-binding transcriptional accessory protein"/>
    <property type="match status" value="1"/>
</dbReference>
<evidence type="ECO:0000256" key="1">
    <source>
        <dbReference type="SAM" id="MobiDB-lite"/>
    </source>
</evidence>
<accession>A0A2P8DH03</accession>
<dbReference type="Gene3D" id="1.10.3500.10">
    <property type="entry name" value="Tex N-terminal region-like"/>
    <property type="match status" value="1"/>
</dbReference>
<dbReference type="InterPro" id="IPR032639">
    <property type="entry name" value="Tex_YqgF"/>
</dbReference>
<dbReference type="InterPro" id="IPR023323">
    <property type="entry name" value="Tex-like_dom_sf"/>
</dbReference>
<dbReference type="Pfam" id="PF09371">
    <property type="entry name" value="Tex_N"/>
    <property type="match status" value="1"/>
</dbReference>
<dbReference type="Pfam" id="PF00575">
    <property type="entry name" value="S1"/>
    <property type="match status" value="1"/>
</dbReference>
<dbReference type="GO" id="GO:0003735">
    <property type="term" value="F:structural constituent of ribosome"/>
    <property type="evidence" value="ECO:0007669"/>
    <property type="project" value="TreeGrafter"/>
</dbReference>
<dbReference type="InterPro" id="IPR055179">
    <property type="entry name" value="Tex-like_central_region"/>
</dbReference>
<protein>
    <recommendedName>
        <fullName evidence="2">S1 motif domain-containing protein</fullName>
    </recommendedName>
</protein>
<dbReference type="InterPro" id="IPR012340">
    <property type="entry name" value="NA-bd_OB-fold"/>
</dbReference>
<dbReference type="AlphaFoldDB" id="A0A2P8DH03"/>
<dbReference type="InterPro" id="IPR010994">
    <property type="entry name" value="RuvA_2-like"/>
</dbReference>
<dbReference type="PROSITE" id="PS50126">
    <property type="entry name" value="S1"/>
    <property type="match status" value="1"/>
</dbReference>
<dbReference type="Gene3D" id="1.10.150.310">
    <property type="entry name" value="Tex RuvX-like domain-like"/>
    <property type="match status" value="1"/>
</dbReference>
<dbReference type="GO" id="GO:0006139">
    <property type="term" value="P:nucleobase-containing compound metabolic process"/>
    <property type="evidence" value="ECO:0007669"/>
    <property type="project" value="InterPro"/>
</dbReference>
<dbReference type="Pfam" id="PF12836">
    <property type="entry name" value="HHH_3"/>
    <property type="match status" value="1"/>
</dbReference>
<dbReference type="CDD" id="cd05685">
    <property type="entry name" value="S1_Tex"/>
    <property type="match status" value="1"/>
</dbReference>
<feature type="compositionally biased region" description="Basic and acidic residues" evidence="1">
    <location>
        <begin position="750"/>
        <end position="759"/>
    </location>
</feature>
<dbReference type="InterPro" id="IPR037027">
    <property type="entry name" value="YqgF/RNaseH-like_dom_sf"/>
</dbReference>
<dbReference type="GO" id="GO:0006412">
    <property type="term" value="P:translation"/>
    <property type="evidence" value="ECO:0007669"/>
    <property type="project" value="TreeGrafter"/>
</dbReference>
<evidence type="ECO:0000259" key="2">
    <source>
        <dbReference type="PROSITE" id="PS50126"/>
    </source>
</evidence>
<feature type="domain" description="S1 motif" evidence="2">
    <location>
        <begin position="676"/>
        <end position="745"/>
    </location>
</feature>
<name>A0A2P8DH03_9ACTN</name>
<dbReference type="Proteomes" id="UP000240542">
    <property type="component" value="Unassembled WGS sequence"/>
</dbReference>
<evidence type="ECO:0000313" key="4">
    <source>
        <dbReference type="Proteomes" id="UP000240542"/>
    </source>
</evidence>
<dbReference type="GO" id="GO:0005737">
    <property type="term" value="C:cytoplasm"/>
    <property type="evidence" value="ECO:0007669"/>
    <property type="project" value="UniProtKB-ARBA"/>
</dbReference>
<dbReference type="InterPro" id="IPR050437">
    <property type="entry name" value="Ribos_protein_bS1-like"/>
</dbReference>